<comment type="caution">
    <text evidence="10">The sequence shown here is derived from an EMBL/GenBank/DDBJ whole genome shotgun (WGS) entry which is preliminary data.</text>
</comment>
<feature type="transmembrane region" description="Helical" evidence="9">
    <location>
        <begin position="135"/>
        <end position="155"/>
    </location>
</feature>
<evidence type="ECO:0000256" key="2">
    <source>
        <dbReference type="ARBA" id="ARBA00008566"/>
    </source>
</evidence>
<gene>
    <name evidence="10" type="primary">SSU1</name>
    <name evidence="10" type="ORF">VNI00_007403</name>
</gene>
<dbReference type="InterPro" id="IPR051629">
    <property type="entry name" value="Sulfite_efflux_TDT"/>
</dbReference>
<evidence type="ECO:0000256" key="3">
    <source>
        <dbReference type="ARBA" id="ARBA00022448"/>
    </source>
</evidence>
<sequence>MGTGSISLLFNAFPYGHNTEAMNIMALIFFILNLILFIVFTVISIMRYTMFPGIWKTMLSHPVQSLYTGTFPMGATTLFNIAVNLINGHYHIGGKSLLYTVWAIWWLDVAISIMCCWGMLHVMQTTQNHSLDRMTAAWLLPVVTLIVASSSGGVLAPALQEYSPSHALLTETFSVFMVTIGLTLALMLLTVYLLRLIVHGLPPGATIISVFLPLGPTGQSGFSILLAGQYFRAVFPLGYGSSQVLTAPSTGEIIDVTCVCIAFVLWSLASMWFVFALLGLQHVLRRGRIPFKVPFWGLIFPNGVYANLTISLGNTFDSSFFRVWGSIYAGITLLLWIFVAIRTVRMVYTTEIFEAPCLEDVDLGRIPLETRNAAASTPFPKGPISTCDSTREASSSRNTSRHR</sequence>
<evidence type="ECO:0000256" key="5">
    <source>
        <dbReference type="ARBA" id="ARBA00022692"/>
    </source>
</evidence>
<dbReference type="InterPro" id="IPR004695">
    <property type="entry name" value="SLAC1/Mae1/Ssu1/TehA"/>
</dbReference>
<name>A0AAW0D4U6_9AGAR</name>
<keyword evidence="6 9" id="KW-1133">Transmembrane helix</keyword>
<feature type="transmembrane region" description="Helical" evidence="9">
    <location>
        <begin position="24"/>
        <end position="45"/>
    </location>
</feature>
<dbReference type="EMBL" id="JAYKXP010000024">
    <property type="protein sequence ID" value="KAK7045571.1"/>
    <property type="molecule type" value="Genomic_DNA"/>
</dbReference>
<keyword evidence="4" id="KW-1003">Cell membrane</keyword>
<feature type="transmembrane region" description="Helical" evidence="9">
    <location>
        <begin position="103"/>
        <end position="123"/>
    </location>
</feature>
<evidence type="ECO:0000256" key="7">
    <source>
        <dbReference type="ARBA" id="ARBA00023136"/>
    </source>
</evidence>
<dbReference type="GO" id="GO:0000319">
    <property type="term" value="F:sulfite transmembrane transporter activity"/>
    <property type="evidence" value="ECO:0007669"/>
    <property type="project" value="TreeGrafter"/>
</dbReference>
<feature type="transmembrane region" description="Helical" evidence="9">
    <location>
        <begin position="289"/>
        <end position="308"/>
    </location>
</feature>
<evidence type="ECO:0000313" key="11">
    <source>
        <dbReference type="Proteomes" id="UP001383192"/>
    </source>
</evidence>
<keyword evidence="3" id="KW-0813">Transport</keyword>
<evidence type="ECO:0000256" key="4">
    <source>
        <dbReference type="ARBA" id="ARBA00022475"/>
    </source>
</evidence>
<dbReference type="Pfam" id="PF03595">
    <property type="entry name" value="SLAC1"/>
    <property type="match status" value="1"/>
</dbReference>
<protein>
    <submittedName>
        <fullName evidence="10">Plasma membrane sulfite pump involved in sulfite metabolism</fullName>
    </submittedName>
</protein>
<feature type="transmembrane region" description="Helical" evidence="9">
    <location>
        <begin position="253"/>
        <end position="277"/>
    </location>
</feature>
<keyword evidence="7 9" id="KW-0472">Membrane</keyword>
<feature type="transmembrane region" description="Helical" evidence="9">
    <location>
        <begin position="175"/>
        <end position="198"/>
    </location>
</feature>
<feature type="transmembrane region" description="Helical" evidence="9">
    <location>
        <begin position="320"/>
        <end position="341"/>
    </location>
</feature>
<reference evidence="10 11" key="1">
    <citation type="submission" date="2024-01" db="EMBL/GenBank/DDBJ databases">
        <title>A draft genome for a cacao thread blight-causing isolate of Paramarasmius palmivorus.</title>
        <authorList>
            <person name="Baruah I.K."/>
            <person name="Bukari Y."/>
            <person name="Amoako-Attah I."/>
            <person name="Meinhardt L.W."/>
            <person name="Bailey B.A."/>
            <person name="Cohen S.P."/>
        </authorList>
    </citation>
    <scope>NUCLEOTIDE SEQUENCE [LARGE SCALE GENOMIC DNA]</scope>
    <source>
        <strain evidence="10 11">GH-12</strain>
    </source>
</reference>
<dbReference type="Gene3D" id="1.50.10.150">
    <property type="entry name" value="Voltage-dependent anion channel"/>
    <property type="match status" value="1"/>
</dbReference>
<evidence type="ECO:0000256" key="8">
    <source>
        <dbReference type="SAM" id="MobiDB-lite"/>
    </source>
</evidence>
<keyword evidence="11" id="KW-1185">Reference proteome</keyword>
<comment type="similarity">
    <text evidence="2">Belongs to the tellurite-resistance/dicarboxylate transporter (TDT) family.</text>
</comment>
<accession>A0AAW0D4U6</accession>
<keyword evidence="5 9" id="KW-0812">Transmembrane</keyword>
<feature type="transmembrane region" description="Helical" evidence="9">
    <location>
        <begin position="210"/>
        <end position="233"/>
    </location>
</feature>
<evidence type="ECO:0000313" key="10">
    <source>
        <dbReference type="EMBL" id="KAK7045571.1"/>
    </source>
</evidence>
<evidence type="ECO:0000256" key="9">
    <source>
        <dbReference type="SAM" id="Phobius"/>
    </source>
</evidence>
<feature type="compositionally biased region" description="Polar residues" evidence="8">
    <location>
        <begin position="386"/>
        <end position="403"/>
    </location>
</feature>
<dbReference type="PANTHER" id="PTHR31686:SF3">
    <property type="entry name" value="ACID TRANSPORT PROTEIN, PUTATIVE (AFU_ORTHOLOGUE AFUA_4G09410)-RELATED"/>
    <property type="match status" value="1"/>
</dbReference>
<evidence type="ECO:0000256" key="6">
    <source>
        <dbReference type="ARBA" id="ARBA00022989"/>
    </source>
</evidence>
<dbReference type="GO" id="GO:0005886">
    <property type="term" value="C:plasma membrane"/>
    <property type="evidence" value="ECO:0007669"/>
    <property type="project" value="UniProtKB-SubCell"/>
</dbReference>
<dbReference type="InterPro" id="IPR038665">
    <property type="entry name" value="Voltage-dep_anion_channel_sf"/>
</dbReference>
<dbReference type="AlphaFoldDB" id="A0AAW0D4U6"/>
<dbReference type="PANTHER" id="PTHR31686">
    <property type="match status" value="1"/>
</dbReference>
<dbReference type="Proteomes" id="UP001383192">
    <property type="component" value="Unassembled WGS sequence"/>
</dbReference>
<feature type="region of interest" description="Disordered" evidence="8">
    <location>
        <begin position="374"/>
        <end position="403"/>
    </location>
</feature>
<dbReference type="CDD" id="cd09318">
    <property type="entry name" value="TDT_SSU1"/>
    <property type="match status" value="1"/>
</dbReference>
<organism evidence="10 11">
    <name type="scientific">Paramarasmius palmivorus</name>
    <dbReference type="NCBI Taxonomy" id="297713"/>
    <lineage>
        <taxon>Eukaryota</taxon>
        <taxon>Fungi</taxon>
        <taxon>Dikarya</taxon>
        <taxon>Basidiomycota</taxon>
        <taxon>Agaricomycotina</taxon>
        <taxon>Agaricomycetes</taxon>
        <taxon>Agaricomycetidae</taxon>
        <taxon>Agaricales</taxon>
        <taxon>Marasmiineae</taxon>
        <taxon>Marasmiaceae</taxon>
        <taxon>Paramarasmius</taxon>
    </lineage>
</organism>
<evidence type="ECO:0000256" key="1">
    <source>
        <dbReference type="ARBA" id="ARBA00004651"/>
    </source>
</evidence>
<comment type="subcellular location">
    <subcellularLocation>
        <location evidence="1">Cell membrane</location>
        <topology evidence="1">Multi-pass membrane protein</topology>
    </subcellularLocation>
</comment>
<feature type="transmembrane region" description="Helical" evidence="9">
    <location>
        <begin position="66"/>
        <end position="83"/>
    </location>
</feature>
<proteinExistence type="inferred from homology"/>